<dbReference type="EMBL" id="CP007452">
    <property type="protein sequence ID" value="AHM56519.1"/>
    <property type="molecule type" value="Genomic_DNA"/>
</dbReference>
<proteinExistence type="inferred from homology"/>
<dbReference type="Pfam" id="PF01136">
    <property type="entry name" value="Peptidase_U32"/>
    <property type="match status" value="1"/>
</dbReference>
<dbReference type="RefSeq" id="WP_025435516.1">
    <property type="nucleotide sequence ID" value="NZ_CP007452.1"/>
</dbReference>
<dbReference type="GO" id="GO:0008233">
    <property type="term" value="F:peptidase activity"/>
    <property type="evidence" value="ECO:0007669"/>
    <property type="project" value="UniProtKB-KW"/>
</dbReference>
<dbReference type="AlphaFoldDB" id="W8T433"/>
<evidence type="ECO:0000313" key="5">
    <source>
        <dbReference type="EMBL" id="AHM56519.1"/>
    </source>
</evidence>
<comment type="similarity">
    <text evidence="3">Belongs to the peptidase U32 family.</text>
</comment>
<gene>
    <name evidence="5" type="primary">yrrO</name>
    <name evidence="5" type="ORF">EAL2_c12240</name>
</gene>
<dbReference type="InterPro" id="IPR001539">
    <property type="entry name" value="Peptidase_U32"/>
</dbReference>
<dbReference type="InterPro" id="IPR032525">
    <property type="entry name" value="Peptidase_U32_C"/>
</dbReference>
<dbReference type="Gene3D" id="2.40.30.10">
    <property type="entry name" value="Translation factors"/>
    <property type="match status" value="1"/>
</dbReference>
<dbReference type="PROSITE" id="PS01276">
    <property type="entry name" value="PEPTIDASE_U32"/>
    <property type="match status" value="1"/>
</dbReference>
<sequence length="417" mass="47382">MDREQIEILAPAGDLEKLKLAITYGADAVYLGGERFGLRAAAKNFSIEQIKEGADFAHSKGKRLYVTVNLIPHNEDFEGLEEYLKELQQSGVDALIASDPGVIMKIKEAVPGMEIHLSTQANNTNYMSARFWHSQGIKRVVVARELSVGEIGEIRANIPDDMEIEAFVHGAMCISYSGRCLISNYMTGKDANKGECKHPCRWKYSLMEETRPGEYYPIYEDERGTFFFNSKDLCLIEHIPELVQAGIKSFKIEGRMKSAYYVATIVRAYRMAIDEYLKNPQGWKFKQEWLEELEKVSHRGFTKGFYFNKPGHEEHHYGSSSYVRNYDFIGLVQSRDDENGEIIVQQRNRFFLGDEIEIIGPGGVQHLARITGMRDEAGNGIEVAPRPKETIRVKLDIELDGIGENFILRKKAEQANC</sequence>
<dbReference type="STRING" id="1286171.EAL2_c12240"/>
<dbReference type="PATRIC" id="fig|1286171.3.peg.1173"/>
<feature type="domain" description="Peptidase family U32 C-terminal" evidence="4">
    <location>
        <begin position="324"/>
        <end position="400"/>
    </location>
</feature>
<dbReference type="OrthoDB" id="9807498at2"/>
<evidence type="ECO:0000256" key="2">
    <source>
        <dbReference type="ARBA" id="ARBA00022801"/>
    </source>
</evidence>
<evidence type="ECO:0000313" key="6">
    <source>
        <dbReference type="Proteomes" id="UP000019591"/>
    </source>
</evidence>
<dbReference type="KEGG" id="eac:EAL2_c12240"/>
<accession>W8T433</accession>
<dbReference type="PANTHER" id="PTHR30217">
    <property type="entry name" value="PEPTIDASE U32 FAMILY"/>
    <property type="match status" value="1"/>
</dbReference>
<dbReference type="GO" id="GO:0006508">
    <property type="term" value="P:proteolysis"/>
    <property type="evidence" value="ECO:0007669"/>
    <property type="project" value="UniProtKB-KW"/>
</dbReference>
<evidence type="ECO:0000259" key="4">
    <source>
        <dbReference type="Pfam" id="PF16325"/>
    </source>
</evidence>
<dbReference type="HOGENOM" id="CLU_011540_0_2_9"/>
<evidence type="ECO:0000256" key="1">
    <source>
        <dbReference type="ARBA" id="ARBA00022670"/>
    </source>
</evidence>
<keyword evidence="6" id="KW-1185">Reference proteome</keyword>
<keyword evidence="1 5" id="KW-0645">Protease</keyword>
<dbReference type="eggNOG" id="COG0826">
    <property type="taxonomic scope" value="Bacteria"/>
</dbReference>
<keyword evidence="2 5" id="KW-0378">Hydrolase</keyword>
<organism evidence="5 6">
    <name type="scientific">Peptoclostridium acidaminophilum DSM 3953</name>
    <dbReference type="NCBI Taxonomy" id="1286171"/>
    <lineage>
        <taxon>Bacteria</taxon>
        <taxon>Bacillati</taxon>
        <taxon>Bacillota</taxon>
        <taxon>Clostridia</taxon>
        <taxon>Peptostreptococcales</taxon>
        <taxon>Peptoclostridiaceae</taxon>
        <taxon>Peptoclostridium</taxon>
    </lineage>
</organism>
<evidence type="ECO:0000256" key="3">
    <source>
        <dbReference type="ARBA" id="ARBA00038374"/>
    </source>
</evidence>
<name>W8T433_PEPAC</name>
<dbReference type="Pfam" id="PF16325">
    <property type="entry name" value="Peptidase_U32_C"/>
    <property type="match status" value="1"/>
</dbReference>
<dbReference type="PANTHER" id="PTHR30217:SF6">
    <property type="entry name" value="TRNA HYDROXYLATION PROTEIN P"/>
    <property type="match status" value="1"/>
</dbReference>
<dbReference type="Proteomes" id="UP000019591">
    <property type="component" value="Chromosome"/>
</dbReference>
<protein>
    <submittedName>
        <fullName evidence="5">Putative protease YrrO</fullName>
        <ecNumber evidence="5">3.4.-.-</ecNumber>
    </submittedName>
</protein>
<dbReference type="EC" id="3.4.-.-" evidence="5"/>
<reference evidence="5 6" key="1">
    <citation type="journal article" date="2014" name="Genome Announc.">
        <title>Complete Genome Sequence of Amino Acid-Utilizing Eubacterium acidaminophilum al-2 (DSM 3953).</title>
        <authorList>
            <person name="Poehlein A."/>
            <person name="Andreesen J.R."/>
            <person name="Daniel R."/>
        </authorList>
    </citation>
    <scope>NUCLEOTIDE SEQUENCE [LARGE SCALE GENOMIC DNA]</scope>
    <source>
        <strain evidence="5 6">DSM 3953</strain>
    </source>
</reference>
<dbReference type="InterPro" id="IPR051454">
    <property type="entry name" value="RNA/ubiquinone_mod_enzymes"/>
</dbReference>